<feature type="domain" description="GH18" evidence="12">
    <location>
        <begin position="445"/>
        <end position="835"/>
    </location>
</feature>
<feature type="chain" id="PRO_5039521179" description="chitinase" evidence="9">
    <location>
        <begin position="34"/>
        <end position="1349"/>
    </location>
</feature>
<dbReference type="InterPro" id="IPR001223">
    <property type="entry name" value="Glyco_hydro18_cat"/>
</dbReference>
<dbReference type="OrthoDB" id="9775889at2"/>
<dbReference type="InterPro" id="IPR050314">
    <property type="entry name" value="Glycosyl_Hydrlase_18"/>
</dbReference>
<evidence type="ECO:0000256" key="9">
    <source>
        <dbReference type="SAM" id="SignalP"/>
    </source>
</evidence>
<reference evidence="13 14" key="1">
    <citation type="submission" date="2017-01" db="EMBL/GenBank/DDBJ databases">
        <title>Genome analysis of Paenibacillus selenitrireducens ES3-24.</title>
        <authorList>
            <person name="Xu D."/>
            <person name="Yao R."/>
            <person name="Zheng S."/>
        </authorList>
    </citation>
    <scope>NUCLEOTIDE SEQUENCE [LARGE SCALE GENOMIC DNA]</scope>
    <source>
        <strain evidence="13 14">ES3-24</strain>
    </source>
</reference>
<dbReference type="InterPro" id="IPR001119">
    <property type="entry name" value="SLH_dom"/>
</dbReference>
<dbReference type="EMBL" id="MSZX01000011">
    <property type="protein sequence ID" value="OPA74242.1"/>
    <property type="molecule type" value="Genomic_DNA"/>
</dbReference>
<dbReference type="PANTHER" id="PTHR11177:SF317">
    <property type="entry name" value="CHITINASE 12-RELATED"/>
    <property type="match status" value="1"/>
</dbReference>
<dbReference type="EC" id="3.2.1.14" evidence="3"/>
<dbReference type="GO" id="GO:0005975">
    <property type="term" value="P:carbohydrate metabolic process"/>
    <property type="evidence" value="ECO:0007669"/>
    <property type="project" value="InterPro"/>
</dbReference>
<dbReference type="GO" id="GO:0006032">
    <property type="term" value="P:chitin catabolic process"/>
    <property type="evidence" value="ECO:0007669"/>
    <property type="project" value="UniProtKB-KW"/>
</dbReference>
<evidence type="ECO:0000256" key="5">
    <source>
        <dbReference type="ARBA" id="ARBA00023024"/>
    </source>
</evidence>
<protein>
    <recommendedName>
        <fullName evidence="3">chitinase</fullName>
        <ecNumber evidence="3">3.2.1.14</ecNumber>
    </recommendedName>
</protein>
<evidence type="ECO:0000256" key="7">
    <source>
        <dbReference type="RuleBase" id="RU000489"/>
    </source>
</evidence>
<dbReference type="PANTHER" id="PTHR11177">
    <property type="entry name" value="CHITINASE"/>
    <property type="match status" value="1"/>
</dbReference>
<gene>
    <name evidence="13" type="ORF">BVG16_24245</name>
</gene>
<keyword evidence="9" id="KW-0732">Signal</keyword>
<evidence type="ECO:0000256" key="6">
    <source>
        <dbReference type="ARBA" id="ARBA00023295"/>
    </source>
</evidence>
<dbReference type="InterPro" id="IPR013783">
    <property type="entry name" value="Ig-like_fold"/>
</dbReference>
<dbReference type="SMART" id="SM00636">
    <property type="entry name" value="Glyco_18"/>
    <property type="match status" value="1"/>
</dbReference>
<dbReference type="CDD" id="cd00063">
    <property type="entry name" value="FN3"/>
    <property type="match status" value="4"/>
</dbReference>
<dbReference type="InterPro" id="IPR029070">
    <property type="entry name" value="Chitinase_insertion_sf"/>
</dbReference>
<dbReference type="Pfam" id="PF00704">
    <property type="entry name" value="Glyco_hydro_18"/>
    <property type="match status" value="1"/>
</dbReference>
<dbReference type="GO" id="GO:0008843">
    <property type="term" value="F:endochitinase activity"/>
    <property type="evidence" value="ECO:0007669"/>
    <property type="project" value="UniProtKB-EC"/>
</dbReference>
<dbReference type="InterPro" id="IPR017853">
    <property type="entry name" value="GH"/>
</dbReference>
<dbReference type="GO" id="GO:0008061">
    <property type="term" value="F:chitin binding"/>
    <property type="evidence" value="ECO:0007669"/>
    <property type="project" value="InterPro"/>
</dbReference>
<feature type="signal peptide" evidence="9">
    <location>
        <begin position="1"/>
        <end position="33"/>
    </location>
</feature>
<evidence type="ECO:0000259" key="12">
    <source>
        <dbReference type="PROSITE" id="PS51910"/>
    </source>
</evidence>
<evidence type="ECO:0000259" key="11">
    <source>
        <dbReference type="PROSITE" id="PS51272"/>
    </source>
</evidence>
<dbReference type="Pfam" id="PF00041">
    <property type="entry name" value="fn3"/>
    <property type="match status" value="2"/>
</dbReference>
<evidence type="ECO:0000259" key="10">
    <source>
        <dbReference type="PROSITE" id="PS50853"/>
    </source>
</evidence>
<comment type="caution">
    <text evidence="13">The sequence shown here is derived from an EMBL/GenBank/DDBJ whole genome shotgun (WGS) entry which is preliminary data.</text>
</comment>
<dbReference type="InterPro" id="IPR036116">
    <property type="entry name" value="FN3_sf"/>
</dbReference>
<dbReference type="PROSITE" id="PS01095">
    <property type="entry name" value="GH18_1"/>
    <property type="match status" value="1"/>
</dbReference>
<feature type="domain" description="Fibronectin type-III" evidence="10">
    <location>
        <begin position="73"/>
        <end position="159"/>
    </location>
</feature>
<organism evidence="13 14">
    <name type="scientific">Paenibacillus selenitireducens</name>
    <dbReference type="NCBI Taxonomy" id="1324314"/>
    <lineage>
        <taxon>Bacteria</taxon>
        <taxon>Bacillati</taxon>
        <taxon>Bacillota</taxon>
        <taxon>Bacilli</taxon>
        <taxon>Bacillales</taxon>
        <taxon>Paenibacillaceae</taxon>
        <taxon>Paenibacillus</taxon>
    </lineage>
</organism>
<evidence type="ECO:0000313" key="13">
    <source>
        <dbReference type="EMBL" id="OPA74242.1"/>
    </source>
</evidence>
<dbReference type="InterPro" id="IPR001579">
    <property type="entry name" value="Glyco_hydro_18_chit_AS"/>
</dbReference>
<keyword evidence="14" id="KW-1185">Reference proteome</keyword>
<dbReference type="Gene3D" id="3.10.50.10">
    <property type="match status" value="1"/>
</dbReference>
<dbReference type="SMART" id="SM00060">
    <property type="entry name" value="FN3"/>
    <property type="match status" value="5"/>
</dbReference>
<evidence type="ECO:0000256" key="4">
    <source>
        <dbReference type="ARBA" id="ARBA00022801"/>
    </source>
</evidence>
<evidence type="ECO:0000256" key="3">
    <source>
        <dbReference type="ARBA" id="ARBA00012729"/>
    </source>
</evidence>
<keyword evidence="5" id="KW-0146">Chitin degradation</keyword>
<feature type="domain" description="Fibronectin type-III" evidence="10">
    <location>
        <begin position="363"/>
        <end position="444"/>
    </location>
</feature>
<evidence type="ECO:0000256" key="8">
    <source>
        <dbReference type="SAM" id="MobiDB-lite"/>
    </source>
</evidence>
<keyword evidence="5" id="KW-0624">Polysaccharide degradation</keyword>
<evidence type="ECO:0000313" key="14">
    <source>
        <dbReference type="Proteomes" id="UP000190188"/>
    </source>
</evidence>
<dbReference type="Pfam" id="PF00395">
    <property type="entry name" value="SLH"/>
    <property type="match status" value="3"/>
</dbReference>
<feature type="domain" description="SLH" evidence="11">
    <location>
        <begin position="1162"/>
        <end position="1221"/>
    </location>
</feature>
<dbReference type="PROSITE" id="PS50853">
    <property type="entry name" value="FN3"/>
    <property type="match status" value="3"/>
</dbReference>
<accession>A0A1T2X306</accession>
<dbReference type="CDD" id="cd06548">
    <property type="entry name" value="GH18_chitinase"/>
    <property type="match status" value="1"/>
</dbReference>
<dbReference type="InterPro" id="IPR011583">
    <property type="entry name" value="Chitinase_II/V-like_cat"/>
</dbReference>
<feature type="region of interest" description="Disordered" evidence="8">
    <location>
        <begin position="926"/>
        <end position="962"/>
    </location>
</feature>
<dbReference type="Gene3D" id="2.60.40.10">
    <property type="entry name" value="Immunoglobulins"/>
    <property type="match status" value="4"/>
</dbReference>
<evidence type="ECO:0000256" key="1">
    <source>
        <dbReference type="ARBA" id="ARBA00000822"/>
    </source>
</evidence>
<comment type="catalytic activity">
    <reaction evidence="1">
        <text>Random endo-hydrolysis of N-acetyl-beta-D-glucosaminide (1-&gt;4)-beta-linkages in chitin and chitodextrins.</text>
        <dbReference type="EC" id="3.2.1.14"/>
    </reaction>
</comment>
<dbReference type="PROSITE" id="PS51910">
    <property type="entry name" value="GH18_2"/>
    <property type="match status" value="1"/>
</dbReference>
<feature type="domain" description="Fibronectin type-III" evidence="10">
    <location>
        <begin position="845"/>
        <end position="931"/>
    </location>
</feature>
<feature type="compositionally biased region" description="Pro residues" evidence="8">
    <location>
        <begin position="945"/>
        <end position="956"/>
    </location>
</feature>
<comment type="similarity">
    <text evidence="2">Belongs to the glycosyl hydrolase 18 family. Chitinase class II subfamily.</text>
</comment>
<keyword evidence="5" id="KW-0119">Carbohydrate metabolism</keyword>
<dbReference type="Gene3D" id="3.20.20.80">
    <property type="entry name" value="Glycosidases"/>
    <property type="match status" value="1"/>
</dbReference>
<proteinExistence type="inferred from homology"/>
<name>A0A1T2X306_9BACL</name>
<keyword evidence="4 7" id="KW-0378">Hydrolase</keyword>
<dbReference type="SUPFAM" id="SSF51445">
    <property type="entry name" value="(Trans)glycosidases"/>
    <property type="match status" value="1"/>
</dbReference>
<dbReference type="RefSeq" id="WP_158081776.1">
    <property type="nucleotide sequence ID" value="NZ_MSZX01000011.1"/>
</dbReference>
<feature type="region of interest" description="Disordered" evidence="8">
    <location>
        <begin position="44"/>
        <end position="65"/>
    </location>
</feature>
<dbReference type="Proteomes" id="UP000190188">
    <property type="component" value="Unassembled WGS sequence"/>
</dbReference>
<evidence type="ECO:0000256" key="2">
    <source>
        <dbReference type="ARBA" id="ARBA00009121"/>
    </source>
</evidence>
<dbReference type="InterPro" id="IPR003961">
    <property type="entry name" value="FN3_dom"/>
</dbReference>
<feature type="domain" description="SLH" evidence="11">
    <location>
        <begin position="1289"/>
        <end position="1349"/>
    </location>
</feature>
<dbReference type="SUPFAM" id="SSF54556">
    <property type="entry name" value="Chitinase insertion domain"/>
    <property type="match status" value="1"/>
</dbReference>
<dbReference type="STRING" id="1324314.BVG16_24245"/>
<dbReference type="PROSITE" id="PS51272">
    <property type="entry name" value="SLH"/>
    <property type="match status" value="3"/>
</dbReference>
<sequence>MRKAVRKKSSHIMTLLLSFALVFGTLFSPTTYAADNTGAEISSETNTAENTITPQPTDPSSSVISSTYGDPLAPQNLRVLQDSITNTSATIQWDKDPVKNDIEVWLAEDDKYFTWGNSGSRTLDNLKPETTYKLYITWLVRPVNLEHKSNVIEFTTLGGEVVDPFINPPQNLRIENVTHNVATLVWDFIPNKPNDMQVYNADTGAWLAWGNSTTRKITGLQPETKYRIFIVWEKDKQNTGKDIPEDRRSNVLEFTTTKNMEIYEEAPLSPPSYLKIKDVTEDSVTLSWGGSAGANGYDLYANNQWITGIWDGTNQVTYPIPAGTVTGAVYSFMVGAQYAAPGEAAKVSAKSNKVTMKWGELAAPTDLQAVTATRTSVALGWGPTPGATSYEIYQDGQRIGSSDSNRYLVDGLTEGRSYSFKVVAQNSLWTSPESVEAKIVPGSNYNIVTYYTSWSLSEEGRNYKPTDIDVNQVTHINYAFTDLCWQKIGTNGKDCKNVDLPLQNKYVFDGEMIIGDPDFDLKNLQSFAEIKQSHPKLKVLVSVGGWSWSRNFSNMAADEVTRHAFANSVVKFLRQYQLDGIDIDWEYPVEGGEESNSRGPQDKENFTLLMQTVREALDAAGSEDGKYYLQTIAAAQGDNFVVNADLANSSKYLDFINMMTYDYSGSWEKLAHHNAPLYFDKNHPKAATTAPRNNVEGAAQSFVKGGVPNYKVVVGVPFYGKGWAGCPATGNGQYQECSGGTAFGTWESGIFDFQDLENNYINKNGYIRYWNEASKVAYVYNPDTKVFITYNDKETMAYTAAMLKSLDLAGVMSWEVHGDKNKTLSTQLLKDLPIDGTVNASAIKAPQNLATTSTGVNTIQLKWDASAGATGYEVYVNKQWVANTTDTQYKLTSLNANTNYAIHVIAVVKSSEGVQEVSVNSPVLNVKTQADTVTPTNPPTTTSPSPSPGTPTPTQPSTPKDQLETQIKKDGDKLTVTLPKDAALKAINQSASSSFKINITDVAKQVEISLPKEVIEAIAKKGEKASLTLIVNGVEHIIPIHSIHGSTDVKISIQSPAQDTLDKISKLVQGAKVRVSAFEVKIEMLHADKTTKLITDFGAKGLSRKFTFKAKDIDIQRATGVVYLPDTNEIRSVPTVITVNGDGTVTVELKRQGNGIYAIIETNVNNFKDVTAGWAQKDVAQAVAKLIAFGEKEDQFGANTYITRAEVASVIVRALGILPDGSSAGFTDVDAGSKYEREIAAAKKAGLIQGMTLSTFDPDAPVTREQLAVILTHALKSVGIEGAANTASLERYNDQANISAYAKSALATLVELKILLGVSDTQLSPQSHVTKAQAAVTIMRTLRASGLSN</sequence>
<feature type="domain" description="SLH" evidence="11">
    <location>
        <begin position="1222"/>
        <end position="1285"/>
    </location>
</feature>
<feature type="compositionally biased region" description="Low complexity" evidence="8">
    <location>
        <begin position="932"/>
        <end position="944"/>
    </location>
</feature>
<keyword evidence="6 7" id="KW-0326">Glycosidase</keyword>
<dbReference type="SUPFAM" id="SSF49265">
    <property type="entry name" value="Fibronectin type III"/>
    <property type="match status" value="3"/>
</dbReference>